<feature type="compositionally biased region" description="Basic residues" evidence="1">
    <location>
        <begin position="45"/>
        <end position="57"/>
    </location>
</feature>
<protein>
    <submittedName>
        <fullName evidence="2">Uncharacterized protein</fullName>
    </submittedName>
</protein>
<dbReference type="EMBL" id="CADCXV010001472">
    <property type="protein sequence ID" value="CAB0044579.1"/>
    <property type="molecule type" value="Genomic_DNA"/>
</dbReference>
<dbReference type="AlphaFoldDB" id="A0A6H5J8Q2"/>
<reference evidence="2 3" key="1">
    <citation type="submission" date="2020-02" db="EMBL/GenBank/DDBJ databases">
        <authorList>
            <person name="Ferguson B K."/>
        </authorList>
    </citation>
    <scope>NUCLEOTIDE SEQUENCE [LARGE SCALE GENOMIC DNA]</scope>
</reference>
<feature type="compositionally biased region" description="Low complexity" evidence="1">
    <location>
        <begin position="132"/>
        <end position="149"/>
    </location>
</feature>
<gene>
    <name evidence="2" type="ORF">TBRA_LOCUS16167</name>
</gene>
<organism evidence="2 3">
    <name type="scientific">Trichogramma brassicae</name>
    <dbReference type="NCBI Taxonomy" id="86971"/>
    <lineage>
        <taxon>Eukaryota</taxon>
        <taxon>Metazoa</taxon>
        <taxon>Ecdysozoa</taxon>
        <taxon>Arthropoda</taxon>
        <taxon>Hexapoda</taxon>
        <taxon>Insecta</taxon>
        <taxon>Pterygota</taxon>
        <taxon>Neoptera</taxon>
        <taxon>Endopterygota</taxon>
        <taxon>Hymenoptera</taxon>
        <taxon>Apocrita</taxon>
        <taxon>Proctotrupomorpha</taxon>
        <taxon>Chalcidoidea</taxon>
        <taxon>Trichogrammatidae</taxon>
        <taxon>Trichogramma</taxon>
    </lineage>
</organism>
<evidence type="ECO:0000313" key="3">
    <source>
        <dbReference type="Proteomes" id="UP000479190"/>
    </source>
</evidence>
<accession>A0A6H5J8Q2</accession>
<evidence type="ECO:0000313" key="2">
    <source>
        <dbReference type="EMBL" id="CAB0044579.1"/>
    </source>
</evidence>
<dbReference type="Proteomes" id="UP000479190">
    <property type="component" value="Unassembled WGS sequence"/>
</dbReference>
<feature type="region of interest" description="Disordered" evidence="1">
    <location>
        <begin position="130"/>
        <end position="149"/>
    </location>
</feature>
<keyword evidence="3" id="KW-1185">Reference proteome</keyword>
<proteinExistence type="predicted"/>
<evidence type="ECO:0000256" key="1">
    <source>
        <dbReference type="SAM" id="MobiDB-lite"/>
    </source>
</evidence>
<name>A0A6H5J8Q2_9HYME</name>
<feature type="region of interest" description="Disordered" evidence="1">
    <location>
        <begin position="37"/>
        <end position="57"/>
    </location>
</feature>
<sequence>MIETFNISFQNLPAPRNGIIGELRNTPLHTVELLTGSSSSSMEKQKRKKTKKMRKPRAQGWLASLYTTMSSVYKARSRFDVIEPQQPQERLIVNLCVIVCATYGHTRTHTHLYAERCIFTPQIDISVCSGRSSSSSSSSKSAKPPSQPY</sequence>